<dbReference type="AlphaFoldDB" id="A0A0F9QNA0"/>
<comment type="caution">
    <text evidence="1">The sequence shown here is derived from an EMBL/GenBank/DDBJ whole genome shotgun (WGS) entry which is preliminary data.</text>
</comment>
<dbReference type="EMBL" id="LAZR01001482">
    <property type="protein sequence ID" value="KKN43909.1"/>
    <property type="molecule type" value="Genomic_DNA"/>
</dbReference>
<name>A0A0F9QNA0_9ZZZZ</name>
<reference evidence="1" key="1">
    <citation type="journal article" date="2015" name="Nature">
        <title>Complex archaea that bridge the gap between prokaryotes and eukaryotes.</title>
        <authorList>
            <person name="Spang A."/>
            <person name="Saw J.H."/>
            <person name="Jorgensen S.L."/>
            <person name="Zaremba-Niedzwiedzka K."/>
            <person name="Martijn J."/>
            <person name="Lind A.E."/>
            <person name="van Eijk R."/>
            <person name="Schleper C."/>
            <person name="Guy L."/>
            <person name="Ettema T.J."/>
        </authorList>
    </citation>
    <scope>NUCLEOTIDE SEQUENCE</scope>
</reference>
<gene>
    <name evidence="1" type="ORF">LCGC14_0698580</name>
</gene>
<proteinExistence type="predicted"/>
<sequence length="102" mass="11327">MVVDRWERCCDDCLGWFESMDGQGVIQIERCDKCARFEDDSGACEFAGAHYRDLIRAADALVSAFLPLVLGEDCCGAAQVQTWGKLRAQILIGRGIDTYTDD</sequence>
<accession>A0A0F9QNA0</accession>
<organism evidence="1">
    <name type="scientific">marine sediment metagenome</name>
    <dbReference type="NCBI Taxonomy" id="412755"/>
    <lineage>
        <taxon>unclassified sequences</taxon>
        <taxon>metagenomes</taxon>
        <taxon>ecological metagenomes</taxon>
    </lineage>
</organism>
<protein>
    <submittedName>
        <fullName evidence="1">Uncharacterized protein</fullName>
    </submittedName>
</protein>
<evidence type="ECO:0000313" key="1">
    <source>
        <dbReference type="EMBL" id="KKN43909.1"/>
    </source>
</evidence>